<reference evidence="1 2" key="1">
    <citation type="submission" date="2020-04" db="EMBL/GenBank/DDBJ databases">
        <authorList>
            <person name="Hitch T.C.A."/>
            <person name="Wylensek D."/>
            <person name="Clavel T."/>
        </authorList>
    </citation>
    <scope>NUCLEOTIDE SEQUENCE [LARGE SCALE GENOMIC DNA]</scope>
    <source>
        <strain evidence="1 2">WCA3-601-WT-5E</strain>
    </source>
</reference>
<name>A0A7X9S8M9_9BACE</name>
<sequence length="383" mass="44646">MFDKERYKIKALQILSPIKPVDKNTIATKDFLLRARRSRASYDLPLYYLVYFLFAELLDFENLGQFEKVAWSFPIDYKGRAFLIEFRKFGIGVFVQDIERDEDDAAQIVKRINGAVKCARPFFDNIAEEAVKASLLNVTNKNRELYQRYEYLLGLYEAEYEKYLSYKEEYSTIESGSVTTYKSLGFEYRKRSDWLAISCIEAFFSWTEHLFVHLAIVAQGLSDGEELSKLIDSEWKVKYKKAIPDDTVEANKFYDELLIVRQQLRNFVAHGAFGKDGNAFAFHSHTGAVPVMMSYKRRKNRFSLYGSLSFIEKDVIAFVQEFIDFLWKNFPAAMYYTQELCLPTILTLAADGTYNDASKDMESMKLFSDRLMSMMDDSANMDW</sequence>
<proteinExistence type="predicted"/>
<dbReference type="Proteomes" id="UP000520291">
    <property type="component" value="Unassembled WGS sequence"/>
</dbReference>
<evidence type="ECO:0000313" key="2">
    <source>
        <dbReference type="Proteomes" id="UP000520291"/>
    </source>
</evidence>
<protein>
    <submittedName>
        <fullName evidence="1">Uncharacterized protein</fullName>
    </submittedName>
</protein>
<dbReference type="AlphaFoldDB" id="A0A7X9S8M9"/>
<dbReference type="EMBL" id="JABAGL010000001">
    <property type="protein sequence ID" value="NME84597.1"/>
    <property type="molecule type" value="Genomic_DNA"/>
</dbReference>
<accession>A0A7X9S8M9</accession>
<gene>
    <name evidence="1" type="ORF">HF841_00895</name>
</gene>
<comment type="caution">
    <text evidence="1">The sequence shown here is derived from an EMBL/GenBank/DDBJ whole genome shotgun (WGS) entry which is preliminary data.</text>
</comment>
<evidence type="ECO:0000313" key="1">
    <source>
        <dbReference type="EMBL" id="NME84597.1"/>
    </source>
</evidence>
<organism evidence="1 2">
    <name type="scientific">Bacteroides eggerthii</name>
    <dbReference type="NCBI Taxonomy" id="28111"/>
    <lineage>
        <taxon>Bacteria</taxon>
        <taxon>Pseudomonadati</taxon>
        <taxon>Bacteroidota</taxon>
        <taxon>Bacteroidia</taxon>
        <taxon>Bacteroidales</taxon>
        <taxon>Bacteroidaceae</taxon>
        <taxon>Bacteroides</taxon>
    </lineage>
</organism>
<dbReference type="RefSeq" id="WP_118323621.1">
    <property type="nucleotide sequence ID" value="NZ_JABAGL010000001.1"/>
</dbReference>